<evidence type="ECO:0000313" key="4">
    <source>
        <dbReference type="Proteomes" id="UP001201980"/>
    </source>
</evidence>
<name>A0AAD5RLL9_9PEZI</name>
<reference evidence="3" key="1">
    <citation type="submission" date="2022-07" db="EMBL/GenBank/DDBJ databases">
        <title>Draft genome sequence of Zalerion maritima ATCC 34329, a (micro)plastics degrading marine fungus.</title>
        <authorList>
            <person name="Paco A."/>
            <person name="Goncalves M.F.M."/>
            <person name="Rocha-Santos T.A.P."/>
            <person name="Alves A."/>
        </authorList>
    </citation>
    <scope>NUCLEOTIDE SEQUENCE</scope>
    <source>
        <strain evidence="3">ATCC 34329</strain>
    </source>
</reference>
<keyword evidence="4" id="KW-1185">Reference proteome</keyword>
<accession>A0AAD5RLL9</accession>
<comment type="caution">
    <text evidence="3">The sequence shown here is derived from an EMBL/GenBank/DDBJ whole genome shotgun (WGS) entry which is preliminary data.</text>
</comment>
<evidence type="ECO:0000313" key="3">
    <source>
        <dbReference type="EMBL" id="KAJ2897868.1"/>
    </source>
</evidence>
<proteinExistence type="predicted"/>
<feature type="coiled-coil region" evidence="1">
    <location>
        <begin position="308"/>
        <end position="346"/>
    </location>
</feature>
<feature type="compositionally biased region" description="Polar residues" evidence="2">
    <location>
        <begin position="410"/>
        <end position="453"/>
    </location>
</feature>
<dbReference type="Gene3D" id="1.20.1170.10">
    <property type="match status" value="1"/>
</dbReference>
<feature type="coiled-coil region" evidence="1">
    <location>
        <begin position="217"/>
        <end position="265"/>
    </location>
</feature>
<dbReference type="AlphaFoldDB" id="A0AAD5RLL9"/>
<dbReference type="Proteomes" id="UP001201980">
    <property type="component" value="Unassembled WGS sequence"/>
</dbReference>
<organism evidence="3 4">
    <name type="scientific">Zalerion maritima</name>
    <dbReference type="NCBI Taxonomy" id="339359"/>
    <lineage>
        <taxon>Eukaryota</taxon>
        <taxon>Fungi</taxon>
        <taxon>Dikarya</taxon>
        <taxon>Ascomycota</taxon>
        <taxon>Pezizomycotina</taxon>
        <taxon>Sordariomycetes</taxon>
        <taxon>Lulworthiomycetidae</taxon>
        <taxon>Lulworthiales</taxon>
        <taxon>Lulworthiaceae</taxon>
        <taxon>Zalerion</taxon>
    </lineage>
</organism>
<evidence type="ECO:0000256" key="2">
    <source>
        <dbReference type="SAM" id="MobiDB-lite"/>
    </source>
</evidence>
<feature type="region of interest" description="Disordered" evidence="2">
    <location>
        <begin position="118"/>
        <end position="150"/>
    </location>
</feature>
<gene>
    <name evidence="3" type="ORF">MKZ38_004327</name>
</gene>
<evidence type="ECO:0000256" key="1">
    <source>
        <dbReference type="SAM" id="Coils"/>
    </source>
</evidence>
<sequence length="513" mass="56435">MEKVSCKCLGCGGKLGDFINCWVQIGKAYYSPVVPHDVLKTNQSGLSRTGSSGTLVASCELQDLACVKCNSVVAIQCISTPINHVLTEGQILLHLAKVKLVKRGGIVIQPTVQRQLKLRDNSQPATTSDDLEGDARPASNAFSASSDSMPGVYHSVEERMREEIQIQRRDINRLDNAGHQIVSAFDTTVVGIRREVKQLKDSLQMATGDSDHNSKRATTLEEQLAELRSRLNSMSEESTKDSPLFRSLEEQVADAMKSLESLMESMSAIANTTASVKSDLAKTRKEMSALRFELLSAKKAATDSISNAKQYATEVLGMRNELEEVRKELEQERSSAATAARSASKNAIFPSREIEILTSNIAKISSRASKVETLDMEMELMKGRMQRLEERKVETMTTTPILSTIKLHPPNQSIPSTQKQPTRSQTTQSPITVPSKRVATSQDRVSQNGQDLGQQYDEIPSSPAQATSMSDPKRRCGRPSSSGNSTPSSLVSRSMTRRSLRKSQVPKMPFRQD</sequence>
<feature type="compositionally biased region" description="Low complexity" evidence="2">
    <location>
        <begin position="480"/>
        <end position="492"/>
    </location>
</feature>
<keyword evidence="1" id="KW-0175">Coiled coil</keyword>
<protein>
    <submittedName>
        <fullName evidence="3">Uncharacterized protein</fullName>
    </submittedName>
</protein>
<dbReference type="EMBL" id="JAKWBI020000253">
    <property type="protein sequence ID" value="KAJ2897868.1"/>
    <property type="molecule type" value="Genomic_DNA"/>
</dbReference>
<feature type="region of interest" description="Disordered" evidence="2">
    <location>
        <begin position="401"/>
        <end position="513"/>
    </location>
</feature>